<evidence type="ECO:0000313" key="3">
    <source>
        <dbReference type="EMBL" id="KAJ1207489.1"/>
    </source>
</evidence>
<dbReference type="GO" id="GO:0045727">
    <property type="term" value="P:positive regulation of translation"/>
    <property type="evidence" value="ECO:0007669"/>
    <property type="project" value="TreeGrafter"/>
</dbReference>
<dbReference type="PANTHER" id="PTHR15917:SF0">
    <property type="entry name" value="PROTEIN LARGEN"/>
    <property type="match status" value="1"/>
</dbReference>
<evidence type="ECO:0000256" key="2">
    <source>
        <dbReference type="SAM" id="MobiDB-lite"/>
    </source>
</evidence>
<organism evidence="3 4">
    <name type="scientific">Pleurodeles waltl</name>
    <name type="common">Iberian ribbed newt</name>
    <dbReference type="NCBI Taxonomy" id="8319"/>
    <lineage>
        <taxon>Eukaryota</taxon>
        <taxon>Metazoa</taxon>
        <taxon>Chordata</taxon>
        <taxon>Craniata</taxon>
        <taxon>Vertebrata</taxon>
        <taxon>Euteleostomi</taxon>
        <taxon>Amphibia</taxon>
        <taxon>Batrachia</taxon>
        <taxon>Caudata</taxon>
        <taxon>Salamandroidea</taxon>
        <taxon>Salamandridae</taxon>
        <taxon>Pleurodelinae</taxon>
        <taxon>Pleurodeles</taxon>
    </lineage>
</organism>
<feature type="compositionally biased region" description="Polar residues" evidence="2">
    <location>
        <begin position="1"/>
        <end position="13"/>
    </location>
</feature>
<evidence type="ECO:0000256" key="1">
    <source>
        <dbReference type="ARBA" id="ARBA00023054"/>
    </source>
</evidence>
<accession>A0AAV7W5U3</accession>
<proteinExistence type="predicted"/>
<keyword evidence="1" id="KW-0175">Coiled coil</keyword>
<comment type="caution">
    <text evidence="3">The sequence shown here is derived from an EMBL/GenBank/DDBJ whole genome shotgun (WGS) entry which is preliminary data.</text>
</comment>
<name>A0AAV7W5U3_PLEWA</name>
<evidence type="ECO:0000313" key="4">
    <source>
        <dbReference type="Proteomes" id="UP001066276"/>
    </source>
</evidence>
<dbReference type="AlphaFoldDB" id="A0AAV7W5U3"/>
<keyword evidence="4" id="KW-1185">Reference proteome</keyword>
<gene>
    <name evidence="3" type="ORF">NDU88_002880</name>
</gene>
<dbReference type="PANTHER" id="PTHR15917">
    <property type="match status" value="1"/>
</dbReference>
<reference evidence="3" key="1">
    <citation type="journal article" date="2022" name="bioRxiv">
        <title>Sequencing and chromosome-scale assembly of the giantPleurodeles waltlgenome.</title>
        <authorList>
            <person name="Brown T."/>
            <person name="Elewa A."/>
            <person name="Iarovenko S."/>
            <person name="Subramanian E."/>
            <person name="Araus A.J."/>
            <person name="Petzold A."/>
            <person name="Susuki M."/>
            <person name="Suzuki K.-i.T."/>
            <person name="Hayashi T."/>
            <person name="Toyoda A."/>
            <person name="Oliveira C."/>
            <person name="Osipova E."/>
            <person name="Leigh N.D."/>
            <person name="Simon A."/>
            <person name="Yun M.H."/>
        </authorList>
    </citation>
    <scope>NUCLEOTIDE SEQUENCE</scope>
    <source>
        <strain evidence="3">20211129_DDA</strain>
        <tissue evidence="3">Liver</tissue>
    </source>
</reference>
<dbReference type="InterPro" id="IPR027997">
    <property type="entry name" value="Largen/INSYN1"/>
</dbReference>
<sequence>MSAKSKGTPSSPAEEQASKTKVKEQIKTIVDDLELVLGDLKDVAKELKEVRRSSLWDLGRAAGHRAPAAGAGLGQEVGFNLPWTRKPLHTSDHYHCNILNYRMQPFPRYLERRRRDNDSVKLL</sequence>
<feature type="region of interest" description="Disordered" evidence="2">
    <location>
        <begin position="1"/>
        <end position="23"/>
    </location>
</feature>
<protein>
    <submittedName>
        <fullName evidence="3">Uncharacterized protein</fullName>
    </submittedName>
</protein>
<dbReference type="Proteomes" id="UP001066276">
    <property type="component" value="Chromosome 1_2"/>
</dbReference>
<dbReference type="EMBL" id="JANPWB010000002">
    <property type="protein sequence ID" value="KAJ1207489.1"/>
    <property type="molecule type" value="Genomic_DNA"/>
</dbReference>
<dbReference type="GO" id="GO:0045793">
    <property type="term" value="P:positive regulation of cell size"/>
    <property type="evidence" value="ECO:0007669"/>
    <property type="project" value="TreeGrafter"/>
</dbReference>